<dbReference type="Proteomes" id="UP001139887">
    <property type="component" value="Unassembled WGS sequence"/>
</dbReference>
<feature type="compositionally biased region" description="Basic residues" evidence="2">
    <location>
        <begin position="39"/>
        <end position="50"/>
    </location>
</feature>
<dbReference type="PANTHER" id="PTHR13245:SF14">
    <property type="entry name" value="RRP15-LIKE PROTEIN"/>
    <property type="match status" value="1"/>
</dbReference>
<sequence length="180" mass="20117">MKVKPQATKEPIDSDASSSSDEAMQSASEAESDYEELARKHKQSKKSKRAKVADSDEFADTLTSILNQSSGAGAPIMSKNRVREKQIKEEKLNYRARKALVEEKRRMLSKDLVLPSMQNSEHERKLRKIATKGVIKLFNVVKAQQTELAQINSGTASLQTEKVAEMSKSKFLDMLKAKTS</sequence>
<dbReference type="OrthoDB" id="20949at2759"/>
<evidence type="ECO:0000313" key="3">
    <source>
        <dbReference type="EMBL" id="KAJ2852336.1"/>
    </source>
</evidence>
<feature type="compositionally biased region" description="Low complexity" evidence="2">
    <location>
        <begin position="14"/>
        <end position="29"/>
    </location>
</feature>
<dbReference type="GO" id="GO:0000460">
    <property type="term" value="P:maturation of 5.8S rRNA"/>
    <property type="evidence" value="ECO:0007669"/>
    <property type="project" value="TreeGrafter"/>
</dbReference>
<dbReference type="GO" id="GO:0000470">
    <property type="term" value="P:maturation of LSU-rRNA"/>
    <property type="evidence" value="ECO:0007669"/>
    <property type="project" value="TreeGrafter"/>
</dbReference>
<reference evidence="3" key="1">
    <citation type="submission" date="2022-07" db="EMBL/GenBank/DDBJ databases">
        <title>Phylogenomic reconstructions and comparative analyses of Kickxellomycotina fungi.</title>
        <authorList>
            <person name="Reynolds N.K."/>
            <person name="Stajich J.E."/>
            <person name="Barry K."/>
            <person name="Grigoriev I.V."/>
            <person name="Crous P."/>
            <person name="Smith M.E."/>
        </authorList>
    </citation>
    <scope>NUCLEOTIDE SEQUENCE</scope>
    <source>
        <strain evidence="3">NRRL 1566</strain>
    </source>
</reference>
<comment type="similarity">
    <text evidence="1">Belongs to the RRP15 family.</text>
</comment>
<dbReference type="EMBL" id="JANBUW010000004">
    <property type="protein sequence ID" value="KAJ2852336.1"/>
    <property type="molecule type" value="Genomic_DNA"/>
</dbReference>
<feature type="region of interest" description="Disordered" evidence="2">
    <location>
        <begin position="1"/>
        <end position="55"/>
    </location>
</feature>
<gene>
    <name evidence="3" type="primary">RRP15</name>
    <name evidence="3" type="ORF">IWW36_000480</name>
</gene>
<evidence type="ECO:0000256" key="1">
    <source>
        <dbReference type="ARBA" id="ARBA00007462"/>
    </source>
</evidence>
<keyword evidence="4" id="KW-1185">Reference proteome</keyword>
<dbReference type="PANTHER" id="PTHR13245">
    <property type="entry name" value="RRP15-LIKE PROTEIN"/>
    <property type="match status" value="1"/>
</dbReference>
<protein>
    <submittedName>
        <fullName evidence="3">Pre-60S ribosomal particles component</fullName>
    </submittedName>
</protein>
<dbReference type="InterPro" id="IPR012459">
    <property type="entry name" value="Rrp15"/>
</dbReference>
<evidence type="ECO:0000256" key="2">
    <source>
        <dbReference type="SAM" id="MobiDB-lite"/>
    </source>
</evidence>
<evidence type="ECO:0000313" key="4">
    <source>
        <dbReference type="Proteomes" id="UP001139887"/>
    </source>
</evidence>
<dbReference type="Pfam" id="PF07890">
    <property type="entry name" value="Rrp15p"/>
    <property type="match status" value="1"/>
</dbReference>
<organism evidence="3 4">
    <name type="scientific">Coemansia brasiliensis</name>
    <dbReference type="NCBI Taxonomy" id="2650707"/>
    <lineage>
        <taxon>Eukaryota</taxon>
        <taxon>Fungi</taxon>
        <taxon>Fungi incertae sedis</taxon>
        <taxon>Zoopagomycota</taxon>
        <taxon>Kickxellomycotina</taxon>
        <taxon>Kickxellomycetes</taxon>
        <taxon>Kickxellales</taxon>
        <taxon>Kickxellaceae</taxon>
        <taxon>Coemansia</taxon>
    </lineage>
</organism>
<proteinExistence type="inferred from homology"/>
<accession>A0A9W8IDS0</accession>
<dbReference type="GO" id="GO:0030687">
    <property type="term" value="C:preribosome, large subunit precursor"/>
    <property type="evidence" value="ECO:0007669"/>
    <property type="project" value="TreeGrafter"/>
</dbReference>
<comment type="caution">
    <text evidence="3">The sequence shown here is derived from an EMBL/GenBank/DDBJ whole genome shotgun (WGS) entry which is preliminary data.</text>
</comment>
<name>A0A9W8IDS0_9FUNG</name>
<dbReference type="AlphaFoldDB" id="A0A9W8IDS0"/>